<dbReference type="Pfam" id="PF14520">
    <property type="entry name" value="HHH_5"/>
    <property type="match status" value="1"/>
</dbReference>
<dbReference type="GO" id="GO:0008270">
    <property type="term" value="F:zinc ion binding"/>
    <property type="evidence" value="ECO:0007669"/>
    <property type="project" value="TreeGrafter"/>
</dbReference>
<dbReference type="SUPFAM" id="SSF158702">
    <property type="entry name" value="Sec63 N-terminal domain-like"/>
    <property type="match status" value="1"/>
</dbReference>
<evidence type="ECO:0000256" key="10">
    <source>
        <dbReference type="ARBA" id="ARBA00022705"/>
    </source>
</evidence>
<evidence type="ECO:0000259" key="24">
    <source>
        <dbReference type="SMART" id="SM00483"/>
    </source>
</evidence>
<dbReference type="SUPFAM" id="SSF47802">
    <property type="entry name" value="DNA polymerase beta, N-terminal domain-like"/>
    <property type="match status" value="1"/>
</dbReference>
<comment type="function">
    <text evidence="20">Repair polymerase that plays a key role in base-excision repair. During this process, the damaged base is excised by specific DNA glycosylases, the DNA backbone is nicked at the abasic site by an apurinic/apyrimidic (AP) endonuclease, and POLB removes 5'-deoxyribose-phosphate from the preincised AP site acting as a 5'-deoxyribose-phosphate lyase (5'-dRP lyase); through its DNA polymerase activity, it adds one nucleotide to the 3' end of the arising single-nucleotide gap. Conducts 'gap-filling' DNA synthesis in a stepwise distributive fashion rather than in a processive fashion as for other DNA polymerases. It is also able to cleave sugar-phosphate bonds 3' to an intact AP site, acting as an AP lyase.</text>
</comment>
<evidence type="ECO:0000313" key="25">
    <source>
        <dbReference type="EMBL" id="ACF46001.1"/>
    </source>
</evidence>
<dbReference type="SMART" id="SM00483">
    <property type="entry name" value="POLXc"/>
    <property type="match status" value="1"/>
</dbReference>
<keyword evidence="11" id="KW-0227">DNA damage</keyword>
<evidence type="ECO:0000256" key="19">
    <source>
        <dbReference type="ARBA" id="ARBA00044678"/>
    </source>
</evidence>
<sequence length="574" mass="64256">MHVVNADIETIFRKVADLLDILNANPFRIRAYRNAAATIAGLSRDVADMVSRNEDLTRLPGIGRDLSKKILEIVETGHLRFLDTLEKNAHASFSELMEIPGLGPRKVKALYDALDIRNIEELEEAAEQGRIALVAGFGKKSQQNILKEIVRRKERSRRITYQAAMFAAEPLLSYLRACDDITQVAIAGSFRRCRETIGDLDLLVTCRRGADAVRHFTRYDGVADILSSGNTRSSVVLHSGLQVDLRVVPQVSWGAALLYFTGSWQHNIALRKLAIGRGLKLNEYGLFREHERIAGKSEKEVYACLDIPFIAPELREDRGEIQAAAKHQLPALVSLDDIRGDLHMHTTRTDGHNSILQMAEAAQSKGYEYIAITDHSRQVRIAHGMDAEALAAHIEDIDAIQRKMPGIAILKGVEVDILRDGTLDLPDEILQQLDIVICAVHYHFDLSLQQQTRRIIKALEHPCTRILAHPTGRLLTRRQPYAVDMQAVMKAARDTGCVLEINSAPKRLDLNDQHCRMAKEMGVKVSIDSDAHSTGDLDFLQNGINQARRGWLEPEDVINTRSLTELKKLLQQEA</sequence>
<keyword evidence="12" id="KW-0832">Ubl conjugation</keyword>
<dbReference type="SMART" id="SM00481">
    <property type="entry name" value="POLIIIAc"/>
    <property type="match status" value="1"/>
</dbReference>
<dbReference type="InterPro" id="IPR002008">
    <property type="entry name" value="DNA_pol_X_beta-like"/>
</dbReference>
<dbReference type="NCBIfam" id="NF006375">
    <property type="entry name" value="PRK08609.1"/>
    <property type="match status" value="1"/>
</dbReference>
<keyword evidence="13" id="KW-0239">DNA-directed DNA polymerase</keyword>
<dbReference type="SUPFAM" id="SSF81301">
    <property type="entry name" value="Nucleotidyltransferase"/>
    <property type="match status" value="1"/>
</dbReference>
<evidence type="ECO:0000256" key="1">
    <source>
        <dbReference type="ARBA" id="ARBA00001946"/>
    </source>
</evidence>
<dbReference type="STRING" id="290512.Paes_0958"/>
<keyword evidence="9" id="KW-0548">Nucleotidyltransferase</keyword>
<dbReference type="FunFam" id="3.20.20.140:FF:000047">
    <property type="entry name" value="PHP domain-containing protein"/>
    <property type="match status" value="1"/>
</dbReference>
<evidence type="ECO:0000256" key="9">
    <source>
        <dbReference type="ARBA" id="ARBA00022695"/>
    </source>
</evidence>
<evidence type="ECO:0000256" key="7">
    <source>
        <dbReference type="ARBA" id="ARBA00022634"/>
    </source>
</evidence>
<dbReference type="PANTHER" id="PTHR36928:SF1">
    <property type="entry name" value="PHOSPHATASE YCDX-RELATED"/>
    <property type="match status" value="1"/>
</dbReference>
<dbReference type="GO" id="GO:0003887">
    <property type="term" value="F:DNA-directed DNA polymerase activity"/>
    <property type="evidence" value="ECO:0007669"/>
    <property type="project" value="UniProtKB-KW"/>
</dbReference>
<feature type="domain" description="Helix-hairpin-helix DNA-binding motif class 1" evidence="22">
    <location>
        <begin position="94"/>
        <end position="113"/>
    </location>
</feature>
<evidence type="ECO:0000256" key="4">
    <source>
        <dbReference type="ARBA" id="ARBA00012720"/>
    </source>
</evidence>
<comment type="catalytic activity">
    <reaction evidence="21">
        <text>DNA(n) + a 2'-deoxyribonucleoside 5'-triphosphate = DNA(n+1) + diphosphate</text>
        <dbReference type="Rhea" id="RHEA:22508"/>
        <dbReference type="Rhea" id="RHEA-COMP:17339"/>
        <dbReference type="Rhea" id="RHEA-COMP:17340"/>
        <dbReference type="ChEBI" id="CHEBI:33019"/>
        <dbReference type="ChEBI" id="CHEBI:61560"/>
        <dbReference type="ChEBI" id="CHEBI:173112"/>
        <dbReference type="EC" id="2.7.7.7"/>
    </reaction>
</comment>
<evidence type="ECO:0000259" key="23">
    <source>
        <dbReference type="SMART" id="SM00481"/>
    </source>
</evidence>
<dbReference type="InterPro" id="IPR050243">
    <property type="entry name" value="PHP_phosphatase"/>
</dbReference>
<keyword evidence="8" id="KW-0808">Transferase</keyword>
<dbReference type="RefSeq" id="WP_012505538.1">
    <property type="nucleotide sequence ID" value="NC_011059.1"/>
</dbReference>
<dbReference type="InterPro" id="IPR022311">
    <property type="entry name" value="PolX-like"/>
</dbReference>
<evidence type="ECO:0000256" key="6">
    <source>
        <dbReference type="ARBA" id="ARBA00022481"/>
    </source>
</evidence>
<evidence type="ECO:0000256" key="15">
    <source>
        <dbReference type="ARBA" id="ARBA00023204"/>
    </source>
</evidence>
<dbReference type="EC" id="2.7.7.7" evidence="3"/>
<dbReference type="AlphaFoldDB" id="B4S7G4"/>
<keyword evidence="6" id="KW-0488">Methylation</keyword>
<dbReference type="EMBL" id="CP001108">
    <property type="protein sequence ID" value="ACF46001.1"/>
    <property type="molecule type" value="Genomic_DNA"/>
</dbReference>
<feature type="domain" description="Polymerase/histidinol phosphatase N-terminal" evidence="23">
    <location>
        <begin position="340"/>
        <end position="419"/>
    </location>
</feature>
<dbReference type="InterPro" id="IPR003583">
    <property type="entry name" value="Hlx-hairpin-Hlx_DNA-bd_motif"/>
</dbReference>
<dbReference type="Pfam" id="PF02811">
    <property type="entry name" value="PHP"/>
    <property type="match status" value="1"/>
</dbReference>
<accession>B4S7G4</accession>
<evidence type="ECO:0000259" key="22">
    <source>
        <dbReference type="SMART" id="SM00278"/>
    </source>
</evidence>
<dbReference type="SMART" id="SM00278">
    <property type="entry name" value="HhH1"/>
    <property type="match status" value="3"/>
</dbReference>
<organism evidence="25 26">
    <name type="scientific">Prosthecochloris aestuarii (strain DSM 271 / SK 413)</name>
    <dbReference type="NCBI Taxonomy" id="290512"/>
    <lineage>
        <taxon>Bacteria</taxon>
        <taxon>Pseudomonadati</taxon>
        <taxon>Chlorobiota</taxon>
        <taxon>Chlorobiia</taxon>
        <taxon>Chlorobiales</taxon>
        <taxon>Chlorobiaceae</taxon>
        <taxon>Prosthecochloris</taxon>
    </lineage>
</organism>
<keyword evidence="15" id="KW-0234">DNA repair</keyword>
<dbReference type="PANTHER" id="PTHR36928">
    <property type="entry name" value="PHOSPHATASE YCDX-RELATED"/>
    <property type="match status" value="1"/>
</dbReference>
<evidence type="ECO:0000256" key="3">
    <source>
        <dbReference type="ARBA" id="ARBA00012417"/>
    </source>
</evidence>
<dbReference type="GO" id="GO:0005829">
    <property type="term" value="C:cytosol"/>
    <property type="evidence" value="ECO:0007669"/>
    <property type="project" value="TreeGrafter"/>
</dbReference>
<comment type="cofactor">
    <cofactor evidence="1">
        <name>Mg(2+)</name>
        <dbReference type="ChEBI" id="CHEBI:18420"/>
    </cofactor>
</comment>
<dbReference type="GO" id="GO:0140078">
    <property type="term" value="F:class I DNA-(apurinic or apyrimidinic site) endonuclease activity"/>
    <property type="evidence" value="ECO:0007669"/>
    <property type="project" value="UniProtKB-EC"/>
</dbReference>
<evidence type="ECO:0000256" key="8">
    <source>
        <dbReference type="ARBA" id="ARBA00022679"/>
    </source>
</evidence>
<evidence type="ECO:0000256" key="11">
    <source>
        <dbReference type="ARBA" id="ARBA00022763"/>
    </source>
</evidence>
<gene>
    <name evidence="25" type="ordered locus">Paes_0958</name>
</gene>
<dbReference type="PIRSF" id="PIRSF005047">
    <property type="entry name" value="UCP005047_YshC"/>
    <property type="match status" value="1"/>
</dbReference>
<dbReference type="Proteomes" id="UP000002725">
    <property type="component" value="Chromosome"/>
</dbReference>
<keyword evidence="14" id="KW-0915">Sodium</keyword>
<comment type="catalytic activity">
    <reaction evidence="18">
        <text>2'-deoxyribonucleotide-(2'-deoxyribose 5'-phosphate)-2'-deoxyribonucleotide-DNA = a 3'-end 2'-deoxyribonucleotide-(2,3-dehydro-2,3-deoxyribose 5'-phosphate)-DNA + a 5'-end 5'-phospho-2'-deoxyribonucleoside-DNA + H(+)</text>
        <dbReference type="Rhea" id="RHEA:66592"/>
        <dbReference type="Rhea" id="RHEA-COMP:13180"/>
        <dbReference type="Rhea" id="RHEA-COMP:16897"/>
        <dbReference type="Rhea" id="RHEA-COMP:17067"/>
        <dbReference type="ChEBI" id="CHEBI:15378"/>
        <dbReference type="ChEBI" id="CHEBI:136412"/>
        <dbReference type="ChEBI" id="CHEBI:157695"/>
        <dbReference type="ChEBI" id="CHEBI:167181"/>
        <dbReference type="EC" id="4.2.99.18"/>
    </reaction>
</comment>
<feature type="domain" description="Helix-hairpin-helix DNA-binding motif class 1" evidence="22">
    <location>
        <begin position="129"/>
        <end position="148"/>
    </location>
</feature>
<evidence type="ECO:0000256" key="17">
    <source>
        <dbReference type="ARBA" id="ARBA00035726"/>
    </source>
</evidence>
<comment type="subcellular location">
    <subcellularLocation>
        <location evidence="2">Cytoplasm</location>
    </subcellularLocation>
</comment>
<dbReference type="eggNOG" id="COG1796">
    <property type="taxonomic scope" value="Bacteria"/>
</dbReference>
<dbReference type="GO" id="GO:0003677">
    <property type="term" value="F:DNA binding"/>
    <property type="evidence" value="ECO:0007669"/>
    <property type="project" value="InterPro"/>
</dbReference>
<dbReference type="Gene3D" id="3.30.460.10">
    <property type="entry name" value="Beta Polymerase, domain 2"/>
    <property type="match status" value="1"/>
</dbReference>
<evidence type="ECO:0000256" key="18">
    <source>
        <dbReference type="ARBA" id="ARBA00044632"/>
    </source>
</evidence>
<dbReference type="eggNOG" id="COG1387">
    <property type="taxonomic scope" value="Bacteria"/>
</dbReference>
<name>B4S7G4_PROA2</name>
<dbReference type="GO" id="GO:0042578">
    <property type="term" value="F:phosphoric ester hydrolase activity"/>
    <property type="evidence" value="ECO:0007669"/>
    <property type="project" value="TreeGrafter"/>
</dbReference>
<dbReference type="InterPro" id="IPR016195">
    <property type="entry name" value="Pol/histidinol_Pase-like"/>
</dbReference>
<dbReference type="HOGENOM" id="CLU_017729_1_0_10"/>
<dbReference type="CDD" id="cd00141">
    <property type="entry name" value="NT_POLXc"/>
    <property type="match status" value="1"/>
</dbReference>
<dbReference type="InterPro" id="IPR027421">
    <property type="entry name" value="DNA_pol_lamdba_lyase_dom_sf"/>
</dbReference>
<evidence type="ECO:0000256" key="21">
    <source>
        <dbReference type="ARBA" id="ARBA00049244"/>
    </source>
</evidence>
<dbReference type="Gene3D" id="3.30.210.10">
    <property type="entry name" value="DNA polymerase, thumb domain"/>
    <property type="match status" value="1"/>
</dbReference>
<evidence type="ECO:0000256" key="20">
    <source>
        <dbReference type="ARBA" id="ARBA00045548"/>
    </source>
</evidence>
<evidence type="ECO:0000256" key="13">
    <source>
        <dbReference type="ARBA" id="ARBA00022932"/>
    </source>
</evidence>
<dbReference type="Pfam" id="PF14791">
    <property type="entry name" value="DNA_pol_B_thumb"/>
    <property type="match status" value="1"/>
</dbReference>
<dbReference type="Gene3D" id="1.10.150.20">
    <property type="entry name" value="5' to 3' exonuclease, C-terminal subdomain"/>
    <property type="match status" value="1"/>
</dbReference>
<dbReference type="InterPro" id="IPR037160">
    <property type="entry name" value="DNA_Pol_thumb_sf"/>
</dbReference>
<evidence type="ECO:0000256" key="2">
    <source>
        <dbReference type="ARBA" id="ARBA00004496"/>
    </source>
</evidence>
<dbReference type="SUPFAM" id="SSF89550">
    <property type="entry name" value="PHP domain-like"/>
    <property type="match status" value="1"/>
</dbReference>
<dbReference type="Gene3D" id="3.20.20.140">
    <property type="entry name" value="Metal-dependent hydrolases"/>
    <property type="match status" value="1"/>
</dbReference>
<dbReference type="InterPro" id="IPR004013">
    <property type="entry name" value="PHP_dom"/>
</dbReference>
<dbReference type="InterPro" id="IPR003141">
    <property type="entry name" value="Pol/His_phosphatase_N"/>
</dbReference>
<evidence type="ECO:0000313" key="26">
    <source>
        <dbReference type="Proteomes" id="UP000002725"/>
    </source>
</evidence>
<comment type="catalytic activity">
    <reaction evidence="19">
        <text>a 5'-end 2'-deoxyribose-2'-deoxyribonucleotide-DNA = (2E,4S)-4-hydroxypenten-2-al-5-phosphate + a 5'-end 5'-phospho-2'-deoxyribonucleoside-DNA + H(+)</text>
        <dbReference type="Rhea" id="RHEA:76255"/>
        <dbReference type="Rhea" id="RHEA-COMP:13180"/>
        <dbReference type="Rhea" id="RHEA-COMP:18657"/>
        <dbReference type="ChEBI" id="CHEBI:15378"/>
        <dbReference type="ChEBI" id="CHEBI:136412"/>
        <dbReference type="ChEBI" id="CHEBI:195194"/>
        <dbReference type="ChEBI" id="CHEBI:195195"/>
    </reaction>
</comment>
<evidence type="ECO:0000256" key="14">
    <source>
        <dbReference type="ARBA" id="ARBA00023053"/>
    </source>
</evidence>
<keyword evidence="10" id="KW-0235">DNA replication</keyword>
<dbReference type="KEGG" id="paa:Paes_0958"/>
<dbReference type="GO" id="GO:0006281">
    <property type="term" value="P:DNA repair"/>
    <property type="evidence" value="ECO:0007669"/>
    <property type="project" value="UniProtKB-KW"/>
</dbReference>
<reference evidence="25" key="1">
    <citation type="submission" date="2008-06" db="EMBL/GenBank/DDBJ databases">
        <title>Complete sequence of chromosome of Prosthecochloris aestuarii DSM 271.</title>
        <authorList>
            <consortium name="US DOE Joint Genome Institute"/>
            <person name="Lucas S."/>
            <person name="Copeland A."/>
            <person name="Lapidus A."/>
            <person name="Glavina del Rio T."/>
            <person name="Dalin E."/>
            <person name="Tice H."/>
            <person name="Bruce D."/>
            <person name="Goodwin L."/>
            <person name="Pitluck S."/>
            <person name="Schmutz J."/>
            <person name="Larimer F."/>
            <person name="Land M."/>
            <person name="Hauser L."/>
            <person name="Kyrpides N."/>
            <person name="Anderson I."/>
            <person name="Liu Z."/>
            <person name="Li T."/>
            <person name="Zhao F."/>
            <person name="Overmann J."/>
            <person name="Bryant D.A."/>
            <person name="Richardson P."/>
        </authorList>
    </citation>
    <scope>NUCLEOTIDE SEQUENCE [LARGE SCALE GENOMIC DNA]</scope>
    <source>
        <strain evidence="25">DSM 271</strain>
    </source>
</reference>
<proteinExistence type="predicted"/>
<evidence type="ECO:0000256" key="16">
    <source>
        <dbReference type="ARBA" id="ARBA00035717"/>
    </source>
</evidence>
<feature type="domain" description="Helix-hairpin-helix DNA-binding motif class 1" evidence="22">
    <location>
        <begin position="54"/>
        <end position="73"/>
    </location>
</feature>
<keyword evidence="7" id="KW-0237">DNA synthesis</keyword>
<evidence type="ECO:0000256" key="12">
    <source>
        <dbReference type="ARBA" id="ARBA00022843"/>
    </source>
</evidence>
<keyword evidence="26" id="KW-1185">Reference proteome</keyword>
<evidence type="ECO:0000256" key="5">
    <source>
        <dbReference type="ARBA" id="ARBA00020020"/>
    </source>
</evidence>
<dbReference type="InterPro" id="IPR010996">
    <property type="entry name" value="HHH_MUS81"/>
</dbReference>
<dbReference type="Gene3D" id="1.10.150.110">
    <property type="entry name" value="DNA polymerase beta, N-terminal domain-like"/>
    <property type="match status" value="1"/>
</dbReference>
<dbReference type="CDD" id="cd07436">
    <property type="entry name" value="PHP_PolX"/>
    <property type="match status" value="1"/>
</dbReference>
<dbReference type="InterPro" id="IPR002054">
    <property type="entry name" value="DNA-dir_DNA_pol_X"/>
</dbReference>
<dbReference type="InterPro" id="IPR047967">
    <property type="entry name" value="PolX_PHP"/>
</dbReference>
<dbReference type="Pfam" id="PF14716">
    <property type="entry name" value="HHH_8"/>
    <property type="match status" value="1"/>
</dbReference>
<dbReference type="PRINTS" id="PR00870">
    <property type="entry name" value="DNAPOLXBETA"/>
</dbReference>
<dbReference type="InterPro" id="IPR029398">
    <property type="entry name" value="PolB_thumb"/>
</dbReference>
<feature type="domain" description="DNA-directed DNA polymerase X" evidence="24">
    <location>
        <begin position="3"/>
        <end position="316"/>
    </location>
</feature>
<dbReference type="InterPro" id="IPR043519">
    <property type="entry name" value="NT_sf"/>
</dbReference>
<protein>
    <recommendedName>
        <fullName evidence="5">DNA polymerase beta</fullName>
        <ecNumber evidence="3">2.7.7.7</ecNumber>
        <ecNumber evidence="4">4.2.99.18</ecNumber>
    </recommendedName>
    <alternativeName>
        <fullName evidence="16">5'-deoxyribose-phosphate lyase</fullName>
    </alternativeName>
    <alternativeName>
        <fullName evidence="17">AP lyase</fullName>
    </alternativeName>
</protein>
<dbReference type="EC" id="4.2.99.18" evidence="4"/>